<dbReference type="GO" id="GO:0004674">
    <property type="term" value="F:protein serine/threonine kinase activity"/>
    <property type="evidence" value="ECO:0007669"/>
    <property type="project" value="UniProtKB-KW"/>
</dbReference>
<sequence length="529" mass="59819">MAGKYTITEQIGRGATSVVYEGINRKTQEKVAIKVIDSQNTRNLHLAANEIRVLQRVSHPNIIKIVETVETETQTLIVLEKCKFSLSSVAKTGNLPYKTILRIFRDILVGMRYLHGIGIIHRDIKLGNVMISDTNDLKIIDFGLSKDTLFSAPKTFCGTPDFISPEMMDRMPYTKKTDIYSAGMLIYFLIFRCDYNKAKLETGKKSEQYGGIVRVLERMLEKDPNRRISAEEALSMPIFTSFFPKLVSMEGIKSFQIATKLGKIEYTGEKVTMSEGAANIFSMRAEMGGIYQIDKKTGQETYTPFSSIDTKTLKLVGFCYSILSLVKKRTPVVIILTDKGKFFKMLTDAVYVYIIDDFYILWQKGEISAKCLKSKKRVVAADAELEEMKVLIYESSQALQEAASSERPILIDRRVVQRGSLHHSAYQSMGISVDSATLANLSPKVVMRTAHEYAPIFTKHGSVIRLEPYIYYLCIGYREVLILNVQTEEITEFQIGAPKQVHQITAATPRSILQKVLLFEEVLNHVQPQ</sequence>
<evidence type="ECO:0000313" key="10">
    <source>
        <dbReference type="Proteomes" id="UP000054524"/>
    </source>
</evidence>
<dbReference type="Proteomes" id="UP000005622">
    <property type="component" value="Unassembled WGS sequence"/>
</dbReference>
<dbReference type="GO" id="GO:0000045">
    <property type="term" value="P:autophagosome assembly"/>
    <property type="evidence" value="ECO:0007669"/>
    <property type="project" value="TreeGrafter"/>
</dbReference>
<accession>A0A086IZ97</accession>
<evidence type="ECO:0000256" key="2">
    <source>
        <dbReference type="ARBA" id="ARBA00022679"/>
    </source>
</evidence>
<gene>
    <name evidence="8" type="ORF">NERG_01142</name>
    <name evidence="9" type="ORF">NESG_01984</name>
</gene>
<dbReference type="EC" id="2.7.11.1" evidence="1"/>
<keyword evidence="10" id="KW-1185">Reference proteome</keyword>
<accession>H8ZCZ5</accession>
<dbReference type="InterPro" id="IPR008271">
    <property type="entry name" value="Ser/Thr_kinase_AS"/>
</dbReference>
<dbReference type="PANTHER" id="PTHR24348">
    <property type="entry name" value="SERINE/THREONINE-PROTEIN KINASE UNC-51-RELATED"/>
    <property type="match status" value="1"/>
</dbReference>
<keyword evidence="8" id="KW-0723">Serine/threonine-protein kinase</keyword>
<reference evidence="9 10" key="3">
    <citation type="journal article" date="2014" name="Genome Announc.">
        <title>Genome Sequence of the Microsporidian Species Nematocida sp1 Strain ERTm6 (ATCC PRA-372).</title>
        <authorList>
            <person name="Bakowski M.A."/>
            <person name="Priest M."/>
            <person name="Young S."/>
            <person name="Cuomo C.A."/>
            <person name="Troemel E.R."/>
        </authorList>
    </citation>
    <scope>NUCLEOTIDE SEQUENCE [LARGE SCALE GENOMIC DNA]</scope>
    <source>
        <strain evidence="9 10">ERTm6</strain>
    </source>
</reference>
<keyword evidence="2" id="KW-0808">Transferase</keyword>
<dbReference type="InterPro" id="IPR017441">
    <property type="entry name" value="Protein_kinase_ATP_BS"/>
</dbReference>
<dbReference type="InterPro" id="IPR000719">
    <property type="entry name" value="Prot_kinase_dom"/>
</dbReference>
<dbReference type="PROSITE" id="PS00107">
    <property type="entry name" value="PROTEIN_KINASE_ATP"/>
    <property type="match status" value="1"/>
</dbReference>
<evidence type="ECO:0000259" key="7">
    <source>
        <dbReference type="PROSITE" id="PS50011"/>
    </source>
</evidence>
<dbReference type="Proteomes" id="UP000054524">
    <property type="component" value="Unassembled WGS sequence"/>
</dbReference>
<dbReference type="HOGENOM" id="CLU_518840_0_0_1"/>
<reference evidence="8" key="1">
    <citation type="submission" date="2011-03" db="EMBL/GenBank/DDBJ databases">
        <title>The Genome Sequence of Nematocida sp1 strain ERTm2.</title>
        <authorList>
            <consortium name="The Broad Institute Genome Sequencing Platform"/>
            <consortium name="The Broad Institute Genome Sequencing Center for Infectious Disease"/>
            <person name="Cuomo C."/>
            <person name="Troemel E."/>
            <person name="Young S.K."/>
            <person name="Zeng Q."/>
            <person name="Gargeya S."/>
            <person name="Fitzgerald M."/>
            <person name="Haas B."/>
            <person name="Abouelleil A."/>
            <person name="Alvarado L."/>
            <person name="Arachchi H.M."/>
            <person name="Berlin A."/>
            <person name="Brown A."/>
            <person name="Chapman S.B."/>
            <person name="Chen Z."/>
            <person name="Dunbar C."/>
            <person name="Freedman E."/>
            <person name="Gearin G."/>
            <person name="Gellesch M."/>
            <person name="Goldberg J."/>
            <person name="Griggs A."/>
            <person name="Gujja S."/>
            <person name="Heilman E.R."/>
            <person name="Heiman D."/>
            <person name="Howarth C."/>
            <person name="Larson L."/>
            <person name="Lui A."/>
            <person name="MacDonald P.J.P."/>
            <person name="Mehta T."/>
            <person name="Montmayeur A."/>
            <person name="Murphy C."/>
            <person name="Neiman D."/>
            <person name="Pearson M."/>
            <person name="Priest M."/>
            <person name="Roberts A."/>
            <person name="Saif S."/>
            <person name="Shea T."/>
            <person name="Shenoy N."/>
            <person name="Sisk P."/>
            <person name="Stolte C."/>
            <person name="Sykes S."/>
            <person name="White J."/>
            <person name="Yandava C."/>
            <person name="Wortman J."/>
            <person name="Nusbaum C."/>
            <person name="Birren B."/>
        </authorList>
    </citation>
    <scope>NUCLEOTIDE SEQUENCE</scope>
    <source>
        <strain evidence="8">ERTm2</strain>
    </source>
</reference>
<dbReference type="PANTHER" id="PTHR24348:SF22">
    <property type="entry name" value="NON-SPECIFIC SERINE_THREONINE PROTEIN KINASE"/>
    <property type="match status" value="1"/>
</dbReference>
<dbReference type="EMBL" id="JH604635">
    <property type="protein sequence ID" value="EHY65535.1"/>
    <property type="molecule type" value="Genomic_DNA"/>
</dbReference>
<dbReference type="GO" id="GO:0010506">
    <property type="term" value="P:regulation of autophagy"/>
    <property type="evidence" value="ECO:0007669"/>
    <property type="project" value="InterPro"/>
</dbReference>
<dbReference type="PROSITE" id="PS00108">
    <property type="entry name" value="PROTEIN_KINASE_ST"/>
    <property type="match status" value="1"/>
</dbReference>
<feature type="domain" description="Protein kinase" evidence="7">
    <location>
        <begin position="5"/>
        <end position="239"/>
    </location>
</feature>
<feature type="binding site" evidence="6">
    <location>
        <position position="34"/>
    </location>
    <ligand>
        <name>ATP</name>
        <dbReference type="ChEBI" id="CHEBI:30616"/>
    </ligand>
</feature>
<keyword evidence="3 6" id="KW-0547">Nucleotide-binding</keyword>
<name>H8ZCZ5_NEMA1</name>
<dbReference type="Gene3D" id="3.30.200.20">
    <property type="entry name" value="Phosphorylase Kinase, domain 1"/>
    <property type="match status" value="1"/>
</dbReference>
<evidence type="ECO:0000313" key="8">
    <source>
        <dbReference type="EMBL" id="EHY65535.1"/>
    </source>
</evidence>
<dbReference type="GO" id="GO:0005829">
    <property type="term" value="C:cytosol"/>
    <property type="evidence" value="ECO:0007669"/>
    <property type="project" value="TreeGrafter"/>
</dbReference>
<evidence type="ECO:0000256" key="4">
    <source>
        <dbReference type="ARBA" id="ARBA00022777"/>
    </source>
</evidence>
<evidence type="ECO:0000256" key="3">
    <source>
        <dbReference type="ARBA" id="ARBA00022741"/>
    </source>
</evidence>
<dbReference type="InterPro" id="IPR045269">
    <property type="entry name" value="Atg1-like"/>
</dbReference>
<dbReference type="SUPFAM" id="SSF56112">
    <property type="entry name" value="Protein kinase-like (PK-like)"/>
    <property type="match status" value="1"/>
</dbReference>
<dbReference type="GO" id="GO:0016020">
    <property type="term" value="C:membrane"/>
    <property type="evidence" value="ECO:0007669"/>
    <property type="project" value="TreeGrafter"/>
</dbReference>
<reference evidence="9" key="2">
    <citation type="submission" date="2012-10" db="EMBL/GenBank/DDBJ databases">
        <authorList>
            <consortium name="The Broad Institute Genome Sequencing Platform"/>
            <consortium name="The Broad Institute Genome Sequencing Center for Infectious Disease"/>
            <person name="Cuomo C."/>
            <person name="Troemel E."/>
            <person name="Walker B."/>
            <person name="Young S.K."/>
            <person name="Zeng Q."/>
            <person name="Gargeya S."/>
            <person name="Fitzgerald M."/>
            <person name="Haas B."/>
            <person name="Abouelleil A."/>
            <person name="Alvarado L."/>
            <person name="Arachchi H.M."/>
            <person name="Berlin A.M."/>
            <person name="Chapman S.B."/>
            <person name="Goldberg J."/>
            <person name="Griggs A."/>
            <person name="Gujja S."/>
            <person name="Hansen M."/>
            <person name="Howarth C."/>
            <person name="Imamovic A."/>
            <person name="Larimer J."/>
            <person name="McCowan C."/>
            <person name="Murphy C."/>
            <person name="Neiman D."/>
            <person name="Pearson M."/>
            <person name="Priest M."/>
            <person name="Roberts A."/>
            <person name="Saif S."/>
            <person name="Shea T."/>
            <person name="Sisk P."/>
            <person name="Sykes S."/>
            <person name="Wortman J."/>
            <person name="Nusbaum C."/>
            <person name="Birren B."/>
        </authorList>
    </citation>
    <scope>NUCLEOTIDE SEQUENCE</scope>
    <source>
        <strain evidence="9">ERTm6</strain>
    </source>
</reference>
<dbReference type="AlphaFoldDB" id="H8ZCZ5"/>
<proteinExistence type="predicted"/>
<dbReference type="EMBL" id="AKIJ01000005">
    <property type="protein sequence ID" value="KFG25215.1"/>
    <property type="molecule type" value="Genomic_DNA"/>
</dbReference>
<organism evidence="8">
    <name type="scientific">Nematocida ausubeli (strain ATCC PRA-371 / ERTm2)</name>
    <name type="common">Nematode killer fungus</name>
    <dbReference type="NCBI Taxonomy" id="1913371"/>
    <lineage>
        <taxon>Eukaryota</taxon>
        <taxon>Fungi</taxon>
        <taxon>Fungi incertae sedis</taxon>
        <taxon>Microsporidia</taxon>
        <taxon>Nematocida</taxon>
    </lineage>
</organism>
<dbReference type="Pfam" id="PF00069">
    <property type="entry name" value="Pkinase"/>
    <property type="match status" value="1"/>
</dbReference>
<evidence type="ECO:0000313" key="9">
    <source>
        <dbReference type="EMBL" id="KFG25215.1"/>
    </source>
</evidence>
<protein>
    <recommendedName>
        <fullName evidence="1">non-specific serine/threonine protein kinase</fullName>
        <ecNumber evidence="1">2.7.11.1</ecNumber>
    </recommendedName>
</protein>
<dbReference type="GO" id="GO:0005776">
    <property type="term" value="C:autophagosome"/>
    <property type="evidence" value="ECO:0007669"/>
    <property type="project" value="TreeGrafter"/>
</dbReference>
<keyword evidence="5 6" id="KW-0067">ATP-binding</keyword>
<evidence type="ECO:0000256" key="5">
    <source>
        <dbReference type="ARBA" id="ARBA00022840"/>
    </source>
</evidence>
<dbReference type="STRING" id="944018.H8ZCZ5"/>
<dbReference type="GO" id="GO:0000407">
    <property type="term" value="C:phagophore assembly site"/>
    <property type="evidence" value="ECO:0007669"/>
    <property type="project" value="TreeGrafter"/>
</dbReference>
<dbReference type="SMART" id="SM00220">
    <property type="entry name" value="S_TKc"/>
    <property type="match status" value="1"/>
</dbReference>
<dbReference type="Gene3D" id="1.10.510.10">
    <property type="entry name" value="Transferase(Phosphotransferase) domain 1"/>
    <property type="match status" value="1"/>
</dbReference>
<dbReference type="GO" id="GO:0005524">
    <property type="term" value="F:ATP binding"/>
    <property type="evidence" value="ECO:0007669"/>
    <property type="project" value="UniProtKB-UniRule"/>
</dbReference>
<evidence type="ECO:0000256" key="6">
    <source>
        <dbReference type="PROSITE-ProRule" id="PRU10141"/>
    </source>
</evidence>
<dbReference type="PROSITE" id="PS50011">
    <property type="entry name" value="PROTEIN_KINASE_DOM"/>
    <property type="match status" value="1"/>
</dbReference>
<evidence type="ECO:0000256" key="1">
    <source>
        <dbReference type="ARBA" id="ARBA00012513"/>
    </source>
</evidence>
<keyword evidence="4 8" id="KW-0418">Kinase</keyword>
<dbReference type="InterPro" id="IPR011009">
    <property type="entry name" value="Kinase-like_dom_sf"/>
</dbReference>